<protein>
    <recommendedName>
        <fullName evidence="5">NolW-like domain-containing protein</fullName>
    </recommendedName>
</protein>
<name>A0A367ZQZ9_9BACT</name>
<evidence type="ECO:0008006" key="5">
    <source>
        <dbReference type="Google" id="ProtNLM"/>
    </source>
</evidence>
<organism evidence="3 4">
    <name type="scientific">Candidatus Ozemobacter sibiricus</name>
    <dbReference type="NCBI Taxonomy" id="2268124"/>
    <lineage>
        <taxon>Bacteria</taxon>
        <taxon>Candidatus Ozemobacteria</taxon>
        <taxon>Candidatus Ozemobacterales</taxon>
        <taxon>Candidatus Ozemobacteraceae</taxon>
        <taxon>Candidatus Ozemobacter</taxon>
    </lineage>
</organism>
<comment type="caution">
    <text evidence="3">The sequence shown here is derived from an EMBL/GenBank/DDBJ whole genome shotgun (WGS) entry which is preliminary data.</text>
</comment>
<dbReference type="EMBL" id="QOQW01000006">
    <property type="protein sequence ID" value="RCK80476.1"/>
    <property type="molecule type" value="Genomic_DNA"/>
</dbReference>
<evidence type="ECO:0000313" key="3">
    <source>
        <dbReference type="EMBL" id="RCK80476.1"/>
    </source>
</evidence>
<keyword evidence="2" id="KW-0732">Signal</keyword>
<proteinExistence type="predicted"/>
<dbReference type="AlphaFoldDB" id="A0A367ZQZ9"/>
<dbReference type="Proteomes" id="UP000252355">
    <property type="component" value="Unassembled WGS sequence"/>
</dbReference>
<feature type="region of interest" description="Disordered" evidence="1">
    <location>
        <begin position="221"/>
        <end position="243"/>
    </location>
</feature>
<feature type="region of interest" description="Disordered" evidence="1">
    <location>
        <begin position="106"/>
        <end position="127"/>
    </location>
</feature>
<evidence type="ECO:0000256" key="2">
    <source>
        <dbReference type="SAM" id="SignalP"/>
    </source>
</evidence>
<sequence>MVPSMALLLGLLVLGVTTPAPAATRVVKVRSGSPAMLADILRQTYGRQLRIAEAPMISALVLNAEHDDLLDQAAALLAQLDQPPVTFRFSLRRISAEEARAWQVGAAPHRERGAQIQAQQTSRQERGTDVRTVMGLEGVPVALLDETTRIVDLSTPWGLQTAVLKSERGLRILGRRAGDGMAVVEIRAADGTGTSATRLMSQVAVKLGEWTYLGDVASDRTEGGTDVRWQGTRGGGSIGRSSGRQSAHYLVKVEVVGP</sequence>
<feature type="chain" id="PRO_5016596885" description="NolW-like domain-containing protein" evidence="2">
    <location>
        <begin position="23"/>
        <end position="258"/>
    </location>
</feature>
<evidence type="ECO:0000313" key="4">
    <source>
        <dbReference type="Proteomes" id="UP000252355"/>
    </source>
</evidence>
<accession>A0A367ZQZ9</accession>
<feature type="signal peptide" evidence="2">
    <location>
        <begin position="1"/>
        <end position="22"/>
    </location>
</feature>
<reference evidence="3 4" key="1">
    <citation type="submission" date="2018-05" db="EMBL/GenBank/DDBJ databases">
        <title>A metagenomic window into the 2 km-deep terrestrial subsurface aquifer revealed taxonomically and functionally diverse microbial community comprising novel uncultured bacterial lineages.</title>
        <authorList>
            <person name="Kadnikov V.V."/>
            <person name="Mardanov A.V."/>
            <person name="Beletsky A.V."/>
            <person name="Banks D."/>
            <person name="Pimenov N.V."/>
            <person name="Frank Y.A."/>
            <person name="Karnachuk O.V."/>
            <person name="Ravin N.V."/>
        </authorList>
    </citation>
    <scope>NUCLEOTIDE SEQUENCE [LARGE SCALE GENOMIC DNA]</scope>
    <source>
        <strain evidence="3">BY5</strain>
    </source>
</reference>
<gene>
    <name evidence="3" type="ORF">OZSIB_3222</name>
</gene>
<evidence type="ECO:0000256" key="1">
    <source>
        <dbReference type="SAM" id="MobiDB-lite"/>
    </source>
</evidence>